<feature type="domain" description="DUF1206" evidence="2">
    <location>
        <begin position="218"/>
        <end position="287"/>
    </location>
</feature>
<feature type="domain" description="DUF1206" evidence="2">
    <location>
        <begin position="40"/>
        <end position="107"/>
    </location>
</feature>
<feature type="domain" description="DUF1206" evidence="2">
    <location>
        <begin position="123"/>
        <end position="195"/>
    </location>
</feature>
<dbReference type="Proteomes" id="UP000548978">
    <property type="component" value="Unassembled WGS sequence"/>
</dbReference>
<dbReference type="RefSeq" id="WP_206423390.1">
    <property type="nucleotide sequence ID" value="NZ_JACIJB010000002.1"/>
</dbReference>
<dbReference type="AlphaFoldDB" id="A0A7W9A2G8"/>
<evidence type="ECO:0000313" key="3">
    <source>
        <dbReference type="EMBL" id="MBB5660221.1"/>
    </source>
</evidence>
<dbReference type="EMBL" id="JACIJB010000002">
    <property type="protein sequence ID" value="MBB5660221.1"/>
    <property type="molecule type" value="Genomic_DNA"/>
</dbReference>
<feature type="transmembrane region" description="Helical" evidence="1">
    <location>
        <begin position="264"/>
        <end position="282"/>
    </location>
</feature>
<gene>
    <name evidence="3" type="ORF">FHS65_000961</name>
</gene>
<evidence type="ECO:0000259" key="2">
    <source>
        <dbReference type="Pfam" id="PF06724"/>
    </source>
</evidence>
<sequence>MPPMDIRWAEHRTERLIRKARRLWRRRPALPAVFEALARFGYGARGFVYLSIGVILMLTAHDLTSQTAGSTGVVETLARQPFGRLWLMALGLGLWAFVLWRVLQSVFDADNEGSDLSALGKRAGQAISGVVYGLLASTVFEVLDEVFANPTREDVAENQEKARALMELPFGQAMLIGVGLVILAVGVGNVVRGFRSDFARDLACSEKICKRVVPLAHIGYVARGLAYFPLAGLVMLAGFRERESAITSFGGALEAVETLPAGPWLLSATALGMMAFGAFAFVEGRFRRIRPPRDLEIT</sequence>
<protein>
    <recommendedName>
        <fullName evidence="2">DUF1206 domain-containing protein</fullName>
    </recommendedName>
</protein>
<organism evidence="3 4">
    <name type="scientific">Brevundimonas halotolerans</name>
    <dbReference type="NCBI Taxonomy" id="69670"/>
    <lineage>
        <taxon>Bacteria</taxon>
        <taxon>Pseudomonadati</taxon>
        <taxon>Pseudomonadota</taxon>
        <taxon>Alphaproteobacteria</taxon>
        <taxon>Caulobacterales</taxon>
        <taxon>Caulobacteraceae</taxon>
        <taxon>Brevundimonas</taxon>
    </lineage>
</organism>
<feature type="transmembrane region" description="Helical" evidence="1">
    <location>
        <begin position="170"/>
        <end position="191"/>
    </location>
</feature>
<evidence type="ECO:0000256" key="1">
    <source>
        <dbReference type="SAM" id="Phobius"/>
    </source>
</evidence>
<dbReference type="Pfam" id="PF06724">
    <property type="entry name" value="DUF1206"/>
    <property type="match status" value="3"/>
</dbReference>
<keyword evidence="1" id="KW-1133">Transmembrane helix</keyword>
<feature type="transmembrane region" description="Helical" evidence="1">
    <location>
        <begin position="212"/>
        <end position="239"/>
    </location>
</feature>
<feature type="transmembrane region" description="Helical" evidence="1">
    <location>
        <begin position="46"/>
        <end position="64"/>
    </location>
</feature>
<comment type="caution">
    <text evidence="3">The sequence shown here is derived from an EMBL/GenBank/DDBJ whole genome shotgun (WGS) entry which is preliminary data.</text>
</comment>
<keyword evidence="4" id="KW-1185">Reference proteome</keyword>
<dbReference type="InterPro" id="IPR009597">
    <property type="entry name" value="DUF1206"/>
</dbReference>
<accession>A0A7W9A2G8</accession>
<name>A0A7W9A2G8_9CAUL</name>
<proteinExistence type="predicted"/>
<keyword evidence="1" id="KW-0472">Membrane</keyword>
<feature type="transmembrane region" description="Helical" evidence="1">
    <location>
        <begin position="85"/>
        <end position="103"/>
    </location>
</feature>
<reference evidence="3 4" key="1">
    <citation type="submission" date="2020-08" db="EMBL/GenBank/DDBJ databases">
        <title>Genomic Encyclopedia of Type Strains, Phase IV (KMG-IV): sequencing the most valuable type-strain genomes for metagenomic binning, comparative biology and taxonomic classification.</title>
        <authorList>
            <person name="Goeker M."/>
        </authorList>
    </citation>
    <scope>NUCLEOTIDE SEQUENCE [LARGE SCALE GENOMIC DNA]</scope>
    <source>
        <strain evidence="3 4">DSM 24448</strain>
    </source>
</reference>
<keyword evidence="1" id="KW-0812">Transmembrane</keyword>
<evidence type="ECO:0000313" key="4">
    <source>
        <dbReference type="Proteomes" id="UP000548978"/>
    </source>
</evidence>